<dbReference type="Pfam" id="PF01844">
    <property type="entry name" value="HNH"/>
    <property type="match status" value="1"/>
</dbReference>
<keyword evidence="2" id="KW-0540">Nuclease</keyword>
<dbReference type="GO" id="GO:0016787">
    <property type="term" value="F:hydrolase activity"/>
    <property type="evidence" value="ECO:0007669"/>
    <property type="project" value="UniProtKB-KW"/>
</dbReference>
<dbReference type="InterPro" id="IPR003615">
    <property type="entry name" value="HNH_nuc"/>
</dbReference>
<dbReference type="InterPro" id="IPR002711">
    <property type="entry name" value="HNH"/>
</dbReference>
<keyword evidence="2" id="KW-0255">Endonuclease</keyword>
<reference evidence="2 3" key="1">
    <citation type="submission" date="2023-08" db="EMBL/GenBank/DDBJ databases">
        <title>Pleionea litopenaei sp. nov., isolated from stomach of juvenile Litopenaeus vannamei.</title>
        <authorList>
            <person name="Rho A.M."/>
            <person name="Hwang C.Y."/>
        </authorList>
    </citation>
    <scope>NUCLEOTIDE SEQUENCE [LARGE SCALE GENOMIC DNA]</scope>
    <source>
        <strain evidence="2 3">HL-JVS1</strain>
    </source>
</reference>
<keyword evidence="2" id="KW-0378">Hydrolase</keyword>
<dbReference type="EMBL" id="CP133548">
    <property type="protein sequence ID" value="WMS87385.1"/>
    <property type="molecule type" value="Genomic_DNA"/>
</dbReference>
<protein>
    <submittedName>
        <fullName evidence="2">HNH endonuclease signature motif containing protein</fullName>
        <ecNumber evidence="2">3.1.-.-</ecNumber>
    </submittedName>
</protein>
<proteinExistence type="predicted"/>
<organism evidence="2 3">
    <name type="scientific">Pleionea litopenaei</name>
    <dbReference type="NCBI Taxonomy" id="3070815"/>
    <lineage>
        <taxon>Bacteria</taxon>
        <taxon>Pseudomonadati</taxon>
        <taxon>Pseudomonadota</taxon>
        <taxon>Gammaproteobacteria</taxon>
        <taxon>Oceanospirillales</taxon>
        <taxon>Pleioneaceae</taxon>
        <taxon>Pleionea</taxon>
    </lineage>
</organism>
<dbReference type="CDD" id="cd00085">
    <property type="entry name" value="HNHc"/>
    <property type="match status" value="1"/>
</dbReference>
<name>A0AA51X7R4_9GAMM</name>
<feature type="domain" description="HNH" evidence="1">
    <location>
        <begin position="52"/>
        <end position="87"/>
    </location>
</feature>
<dbReference type="EC" id="3.1.-.-" evidence="2"/>
<sequence>MSKPRISLKKPRNRAFNQQQGRCYYCGTLMWAKSPKEVISKLKVTKKQAESLMCTGEHLTAHRDGGDDSYENIVAACLYCNQKRHKRKDDLSPVKYKALVKRRLEKGRWRNW</sequence>
<gene>
    <name evidence="2" type="ORF">Q9312_00295</name>
</gene>
<evidence type="ECO:0000313" key="2">
    <source>
        <dbReference type="EMBL" id="WMS87385.1"/>
    </source>
</evidence>
<accession>A0AA51X7R4</accession>
<dbReference type="Proteomes" id="UP001239782">
    <property type="component" value="Chromosome"/>
</dbReference>
<dbReference type="RefSeq" id="WP_309202526.1">
    <property type="nucleotide sequence ID" value="NZ_CP133548.1"/>
</dbReference>
<evidence type="ECO:0000259" key="1">
    <source>
        <dbReference type="Pfam" id="PF01844"/>
    </source>
</evidence>
<dbReference type="KEGG" id="plei:Q9312_00295"/>
<dbReference type="GO" id="GO:0004519">
    <property type="term" value="F:endonuclease activity"/>
    <property type="evidence" value="ECO:0007669"/>
    <property type="project" value="UniProtKB-KW"/>
</dbReference>
<dbReference type="AlphaFoldDB" id="A0AA51X7R4"/>
<evidence type="ECO:0000313" key="3">
    <source>
        <dbReference type="Proteomes" id="UP001239782"/>
    </source>
</evidence>
<keyword evidence="3" id="KW-1185">Reference proteome</keyword>
<dbReference type="GO" id="GO:0003676">
    <property type="term" value="F:nucleic acid binding"/>
    <property type="evidence" value="ECO:0007669"/>
    <property type="project" value="InterPro"/>
</dbReference>
<dbReference type="Gene3D" id="1.10.30.50">
    <property type="match status" value="1"/>
</dbReference>
<dbReference type="GO" id="GO:0008270">
    <property type="term" value="F:zinc ion binding"/>
    <property type="evidence" value="ECO:0007669"/>
    <property type="project" value="InterPro"/>
</dbReference>